<keyword evidence="2" id="KW-1185">Reference proteome</keyword>
<gene>
    <name evidence="1" type="ORF">LIER_32936</name>
</gene>
<sequence>MLKHGDKNSNFFHASTAFRRKRNLILGIDDKNGAWQTGSTEVENLVLDYFKDMFSANVNCDPDITIGAVDHRVTEEMNNRLTRKVTSEEVKRVLFEMPADKSPGPDVRTRRGEFIGKYGMTSLLVKLLKGRYYRRSSFLHAKVRGNSSFGWRSLLEGRQVLKKGMRWLVGDGKDIDIWKDPWMSRINDFVTRDKEHHKLGKVSQLIWDGTWKVEVVKELFADDDAYRILAIPLNKFHVRDKLGQGCFELLSKVASVLWQLWKHRNNVIFDEGGGDMIQIWCDGIKIAMDYDRVCSNIPEEHTIMEPATYQGWKLPSHQAELRCGLG</sequence>
<proteinExistence type="predicted"/>
<comment type="caution">
    <text evidence="1">The sequence shown here is derived from an EMBL/GenBank/DDBJ whole genome shotgun (WGS) entry which is preliminary data.</text>
</comment>
<evidence type="ECO:0000313" key="2">
    <source>
        <dbReference type="Proteomes" id="UP001454036"/>
    </source>
</evidence>
<organism evidence="1 2">
    <name type="scientific">Lithospermum erythrorhizon</name>
    <name type="common">Purple gromwell</name>
    <name type="synonym">Lithospermum officinale var. erythrorhizon</name>
    <dbReference type="NCBI Taxonomy" id="34254"/>
    <lineage>
        <taxon>Eukaryota</taxon>
        <taxon>Viridiplantae</taxon>
        <taxon>Streptophyta</taxon>
        <taxon>Embryophyta</taxon>
        <taxon>Tracheophyta</taxon>
        <taxon>Spermatophyta</taxon>
        <taxon>Magnoliopsida</taxon>
        <taxon>eudicotyledons</taxon>
        <taxon>Gunneridae</taxon>
        <taxon>Pentapetalae</taxon>
        <taxon>asterids</taxon>
        <taxon>lamiids</taxon>
        <taxon>Boraginales</taxon>
        <taxon>Boraginaceae</taxon>
        <taxon>Boraginoideae</taxon>
        <taxon>Lithospermeae</taxon>
        <taxon>Lithospermum</taxon>
    </lineage>
</organism>
<dbReference type="Proteomes" id="UP001454036">
    <property type="component" value="Unassembled WGS sequence"/>
</dbReference>
<dbReference type="AlphaFoldDB" id="A0AAV3RX00"/>
<protein>
    <submittedName>
        <fullName evidence="1">Uncharacterized protein</fullName>
    </submittedName>
</protein>
<reference evidence="1 2" key="1">
    <citation type="submission" date="2024-01" db="EMBL/GenBank/DDBJ databases">
        <title>The complete chloroplast genome sequence of Lithospermum erythrorhizon: insights into the phylogenetic relationship among Boraginaceae species and the maternal lineages of purple gromwells.</title>
        <authorList>
            <person name="Okada T."/>
            <person name="Watanabe K."/>
        </authorList>
    </citation>
    <scope>NUCLEOTIDE SEQUENCE [LARGE SCALE GENOMIC DNA]</scope>
</reference>
<dbReference type="EMBL" id="BAABME010012927">
    <property type="protein sequence ID" value="GAA0185648.1"/>
    <property type="molecule type" value="Genomic_DNA"/>
</dbReference>
<name>A0AAV3RX00_LITER</name>
<accession>A0AAV3RX00</accession>
<evidence type="ECO:0000313" key="1">
    <source>
        <dbReference type="EMBL" id="GAA0185648.1"/>
    </source>
</evidence>